<gene>
    <name evidence="2" type="ORF">M5D96_006178</name>
</gene>
<feature type="compositionally biased region" description="Low complexity" evidence="1">
    <location>
        <begin position="55"/>
        <end position="65"/>
    </location>
</feature>
<evidence type="ECO:0000313" key="2">
    <source>
        <dbReference type="EMBL" id="KAI8040238.1"/>
    </source>
</evidence>
<dbReference type="Proteomes" id="UP001059596">
    <property type="component" value="Unassembled WGS sequence"/>
</dbReference>
<accession>A0A9P9YP66</accession>
<organism evidence="2 3">
    <name type="scientific">Drosophila gunungcola</name>
    <name type="common">fruit fly</name>
    <dbReference type="NCBI Taxonomy" id="103775"/>
    <lineage>
        <taxon>Eukaryota</taxon>
        <taxon>Metazoa</taxon>
        <taxon>Ecdysozoa</taxon>
        <taxon>Arthropoda</taxon>
        <taxon>Hexapoda</taxon>
        <taxon>Insecta</taxon>
        <taxon>Pterygota</taxon>
        <taxon>Neoptera</taxon>
        <taxon>Endopterygota</taxon>
        <taxon>Diptera</taxon>
        <taxon>Brachycera</taxon>
        <taxon>Muscomorpha</taxon>
        <taxon>Ephydroidea</taxon>
        <taxon>Drosophilidae</taxon>
        <taxon>Drosophila</taxon>
        <taxon>Sophophora</taxon>
    </lineage>
</organism>
<evidence type="ECO:0000256" key="1">
    <source>
        <dbReference type="SAM" id="MobiDB-lite"/>
    </source>
</evidence>
<reference evidence="2" key="1">
    <citation type="journal article" date="2023" name="Genome Biol. Evol.">
        <title>Long-read-based Genome Assembly of Drosophila gunungcola Reveals Fewer Chemosensory Genes in Flower-breeding Species.</title>
        <authorList>
            <person name="Negi A."/>
            <person name="Liao B.Y."/>
            <person name="Yeh S.D."/>
        </authorList>
    </citation>
    <scope>NUCLEOTIDE SEQUENCE</scope>
    <source>
        <strain evidence="2">Sukarami</strain>
    </source>
</reference>
<comment type="caution">
    <text evidence="2">The sequence shown here is derived from an EMBL/GenBank/DDBJ whole genome shotgun (WGS) entry which is preliminary data.</text>
</comment>
<dbReference type="AlphaFoldDB" id="A0A9P9YP66"/>
<keyword evidence="3" id="KW-1185">Reference proteome</keyword>
<sequence length="73" mass="8074">MVSRGDPAAWTSMPLLVLKAYLNTPSSSDGETRKSVIWASRSSPPTNLRIRRTRTSPPSTSTQTRARNTRPMS</sequence>
<proteinExistence type="predicted"/>
<protein>
    <submittedName>
        <fullName evidence="2">Uncharacterized protein</fullName>
    </submittedName>
</protein>
<feature type="region of interest" description="Disordered" evidence="1">
    <location>
        <begin position="24"/>
        <end position="73"/>
    </location>
</feature>
<name>A0A9P9YP66_9MUSC</name>
<dbReference type="EMBL" id="JAMKOV010000004">
    <property type="protein sequence ID" value="KAI8040238.1"/>
    <property type="molecule type" value="Genomic_DNA"/>
</dbReference>
<evidence type="ECO:0000313" key="3">
    <source>
        <dbReference type="Proteomes" id="UP001059596"/>
    </source>
</evidence>